<keyword evidence="2" id="KW-1185">Reference proteome</keyword>
<accession>A0ACC7VI10</accession>
<dbReference type="EMBL" id="WMEU01000003">
    <property type="protein sequence ID" value="MYL53759.1"/>
    <property type="molecule type" value="Genomic_DNA"/>
</dbReference>
<reference evidence="1" key="1">
    <citation type="submission" date="2019-11" db="EMBL/GenBank/DDBJ databases">
        <title>Genome sequences of 17 halophilic strains isolated from different environments.</title>
        <authorList>
            <person name="Furrow R.E."/>
        </authorList>
    </citation>
    <scope>NUCLEOTIDE SEQUENCE</scope>
    <source>
        <strain evidence="1">22510_22_Filter</strain>
    </source>
</reference>
<name>A0ACC7VI10_9BACI</name>
<sequence>MEKYMKSPSFQEVEEAKKHFKELLEAYWLQNDYLSWQWWLLLFGSTVPWIIWWVFVDKKRGVEILSFGLLAGVFSTILDAIGSNAMAWGYPIRLHWLFYPQLYPYDFTGISILFMICYQIAKDSEKKFALLALITSAFMAFGLEVIFVKIGIYEPYNWRHIYSFPIYFLIAWISRRIIKSLVKRGS</sequence>
<evidence type="ECO:0000313" key="1">
    <source>
        <dbReference type="EMBL" id="MYL53759.1"/>
    </source>
</evidence>
<dbReference type="Proteomes" id="UP000466692">
    <property type="component" value="Unassembled WGS sequence"/>
</dbReference>
<protein>
    <submittedName>
        <fullName evidence="1">Uncharacterized protein</fullName>
    </submittedName>
</protein>
<organism evidence="1 2">
    <name type="scientific">Pontibacillus yanchengensis</name>
    <dbReference type="NCBI Taxonomy" id="462910"/>
    <lineage>
        <taxon>Bacteria</taxon>
        <taxon>Bacillati</taxon>
        <taxon>Bacillota</taxon>
        <taxon>Bacilli</taxon>
        <taxon>Bacillales</taxon>
        <taxon>Bacillaceae</taxon>
        <taxon>Pontibacillus</taxon>
    </lineage>
</organism>
<comment type="caution">
    <text evidence="1">The sequence shown here is derived from an EMBL/GenBank/DDBJ whole genome shotgun (WGS) entry which is preliminary data.</text>
</comment>
<evidence type="ECO:0000313" key="2">
    <source>
        <dbReference type="Proteomes" id="UP000466692"/>
    </source>
</evidence>
<gene>
    <name evidence="1" type="ORF">GLW08_10465</name>
</gene>
<proteinExistence type="predicted"/>